<comment type="caution">
    <text evidence="1">The sequence shown here is derived from an EMBL/GenBank/DDBJ whole genome shotgun (WGS) entry which is preliminary data.</text>
</comment>
<evidence type="ECO:0000313" key="2">
    <source>
        <dbReference type="Proteomes" id="UP000298058"/>
    </source>
</evidence>
<keyword evidence="1" id="KW-0238">DNA-binding</keyword>
<dbReference type="Proteomes" id="UP000298058">
    <property type="component" value="Unassembled WGS sequence"/>
</dbReference>
<dbReference type="GO" id="GO:0003677">
    <property type="term" value="F:DNA binding"/>
    <property type="evidence" value="ECO:0007669"/>
    <property type="project" value="UniProtKB-KW"/>
</dbReference>
<keyword evidence="2" id="KW-1185">Reference proteome</keyword>
<name>A0A4R9M1D4_9LEPT</name>
<reference evidence="1" key="1">
    <citation type="journal article" date="2019" name="PLoS Negl. Trop. Dis.">
        <title>Revisiting the worldwide diversity of Leptospira species in the environment.</title>
        <authorList>
            <person name="Vincent A.T."/>
            <person name="Schiettekatte O."/>
            <person name="Bourhy P."/>
            <person name="Veyrier F.J."/>
            <person name="Picardeau M."/>
        </authorList>
    </citation>
    <scope>NUCLEOTIDE SEQUENCE [LARGE SCALE GENOMIC DNA]</scope>
    <source>
        <strain evidence="1">201300427</strain>
    </source>
</reference>
<accession>A0A4R9M1D4</accession>
<dbReference type="AlphaFoldDB" id="A0A4R9M1D4"/>
<dbReference type="OrthoDB" id="340775at2"/>
<organism evidence="1 2">
    <name type="scientific">Leptospira idonii</name>
    <dbReference type="NCBI Taxonomy" id="1193500"/>
    <lineage>
        <taxon>Bacteria</taxon>
        <taxon>Pseudomonadati</taxon>
        <taxon>Spirochaetota</taxon>
        <taxon>Spirochaetia</taxon>
        <taxon>Leptospirales</taxon>
        <taxon>Leptospiraceae</taxon>
        <taxon>Leptospira</taxon>
    </lineage>
</organism>
<dbReference type="RefSeq" id="WP_135759051.1">
    <property type="nucleotide sequence ID" value="NZ_RQHW01000010.1"/>
</dbReference>
<dbReference type="EMBL" id="RQHW01000010">
    <property type="protein sequence ID" value="TGN20564.1"/>
    <property type="molecule type" value="Genomic_DNA"/>
</dbReference>
<protein>
    <submittedName>
        <fullName evidence="1">DNA-binding response regulator</fullName>
    </submittedName>
</protein>
<gene>
    <name evidence="1" type="ORF">EHS15_02940</name>
</gene>
<evidence type="ECO:0000313" key="1">
    <source>
        <dbReference type="EMBL" id="TGN20564.1"/>
    </source>
</evidence>
<proteinExistence type="predicted"/>
<sequence>MVPLFGAVLTSLPENDRNLVSAWLRYSGLHLKEVNAKNWKDHSEGILFFSKSSPELAKELLEWSIEPLLCGNFDEQEKLNYYESGASLLWEESCRSVNSLPSYPPNLSYTNWAVYTANPIFDKHISTLLRSLGETVYVEGKFEHLLKRIQTSPIHLAILDWDSLGSSLPQCIERLKSIHKERQTLFLGLKDFDRDHLYRDLSLGISQISPSLFSGKDLLEVLARSLPVRKEREEENTRTSEFRRIKFEFQEKNLPMRYELTEEREKTVLENKEDTNVKNVRNLFRWLYGRSFEKKKII</sequence>